<evidence type="ECO:0000313" key="2">
    <source>
        <dbReference type="Proteomes" id="UP000613177"/>
    </source>
</evidence>
<name>A0A8H7SQX0_9FUNG</name>
<dbReference type="AlphaFoldDB" id="A0A8H7SQX0"/>
<organism evidence="1 2">
    <name type="scientific">Thamnidium elegans</name>
    <dbReference type="NCBI Taxonomy" id="101142"/>
    <lineage>
        <taxon>Eukaryota</taxon>
        <taxon>Fungi</taxon>
        <taxon>Fungi incertae sedis</taxon>
        <taxon>Mucoromycota</taxon>
        <taxon>Mucoromycotina</taxon>
        <taxon>Mucoromycetes</taxon>
        <taxon>Mucorales</taxon>
        <taxon>Mucorineae</taxon>
        <taxon>Mucoraceae</taxon>
        <taxon>Thamnidium</taxon>
    </lineage>
</organism>
<comment type="caution">
    <text evidence="1">The sequence shown here is derived from an EMBL/GenBank/DDBJ whole genome shotgun (WGS) entry which is preliminary data.</text>
</comment>
<accession>A0A8H7SQX0</accession>
<reference evidence="1" key="1">
    <citation type="submission" date="2021-01" db="EMBL/GenBank/DDBJ databases">
        <title>Metabolic potential, ecology and presence of endohyphal bacteria is reflected in genomic diversity of Mucoromycotina.</title>
        <authorList>
            <person name="Muszewska A."/>
            <person name="Okrasinska A."/>
            <person name="Steczkiewicz K."/>
            <person name="Drgas O."/>
            <person name="Orlowska M."/>
            <person name="Perlinska-Lenart U."/>
            <person name="Aleksandrzak-Piekarczyk T."/>
            <person name="Szatraj K."/>
            <person name="Zielenkiewicz U."/>
            <person name="Pilsyk S."/>
            <person name="Malc E."/>
            <person name="Mieczkowski P."/>
            <person name="Kruszewska J.S."/>
            <person name="Biernat P."/>
            <person name="Pawlowska J."/>
        </authorList>
    </citation>
    <scope>NUCLEOTIDE SEQUENCE</scope>
    <source>
        <strain evidence="1">WA0000018081</strain>
    </source>
</reference>
<protein>
    <submittedName>
        <fullName evidence="1">Uncharacterized protein</fullName>
    </submittedName>
</protein>
<dbReference type="EMBL" id="JAEPRE010000050">
    <property type="protein sequence ID" value="KAG2234595.1"/>
    <property type="molecule type" value="Genomic_DNA"/>
</dbReference>
<proteinExistence type="predicted"/>
<dbReference type="Proteomes" id="UP000613177">
    <property type="component" value="Unassembled WGS sequence"/>
</dbReference>
<sequence>MKSKRTINTLYVTTLNKTLLTSSKKAKTSITDAIVRFNKRNDQNFLFYQNYNEYWSRRDEDEREESDRRIEKRVCSTLENEAENVFSSITQASKRSRNRGA</sequence>
<gene>
    <name evidence="1" type="ORF">INT48_000498</name>
</gene>
<keyword evidence="2" id="KW-1185">Reference proteome</keyword>
<evidence type="ECO:0000313" key="1">
    <source>
        <dbReference type="EMBL" id="KAG2234595.1"/>
    </source>
</evidence>